<feature type="region of interest" description="Disordered" evidence="1">
    <location>
        <begin position="135"/>
        <end position="270"/>
    </location>
</feature>
<dbReference type="Proteomes" id="UP000007305">
    <property type="component" value="Chromosome 5"/>
</dbReference>
<sequence>VVVVALARPAPGSSSSPLLSTPTGGWLLKRAGGHGQAGNSGPAHRLSVPRICSRAGTKLVLRRDASPPASRLPAPAASFSSLLLLSIKRGPPSPTPFPHRRRRAAKRHLEPPSACADRSQETAFSDIRLSSTLPLLRSSSTATTTTDPPIPSSHEAAPAAAVPHGGGGGGVQRGRRCGGAAQQQGRREQEAQEEEGGVRAGGPRARVRGRGGRPRGALRRARRAAGRAALRRAPPPRRAGVRLRAPRRAPHPLPRRRLPPPPAPPLPRPRARRRTLRLRLGAVRPYFVLSAAAGDRLRFRGFSPTTRGRQDGALLFIFPLFLRLASVVAVLAVAARWKNYSRVSYFFTPFWF</sequence>
<dbReference type="EnsemblPlants" id="Zm00001eb232940_T001">
    <property type="protein sequence ID" value="Zm00001eb232940_P001"/>
    <property type="gene ID" value="Zm00001eb232940"/>
</dbReference>
<keyword evidence="2" id="KW-1133">Transmembrane helix</keyword>
<feature type="transmembrane region" description="Helical" evidence="2">
    <location>
        <begin position="313"/>
        <end position="335"/>
    </location>
</feature>
<feature type="compositionally biased region" description="Basic residues" evidence="1">
    <location>
        <begin position="239"/>
        <end position="258"/>
    </location>
</feature>
<evidence type="ECO:0000256" key="1">
    <source>
        <dbReference type="SAM" id="MobiDB-lite"/>
    </source>
</evidence>
<proteinExistence type="predicted"/>
<keyword evidence="4" id="KW-1185">Reference proteome</keyword>
<name>A0A804PF68_MAIZE</name>
<protein>
    <submittedName>
        <fullName evidence="3">Uncharacterized protein</fullName>
    </submittedName>
</protein>
<reference evidence="3" key="3">
    <citation type="submission" date="2021-05" db="UniProtKB">
        <authorList>
            <consortium name="EnsemblPlants"/>
        </authorList>
    </citation>
    <scope>IDENTIFICATION</scope>
    <source>
        <strain evidence="3">cv. B73</strain>
    </source>
</reference>
<keyword evidence="2" id="KW-0472">Membrane</keyword>
<reference evidence="4" key="1">
    <citation type="journal article" date="2009" name="Science">
        <title>The B73 maize genome: complexity, diversity, and dynamics.</title>
        <authorList>
            <person name="Schnable P.S."/>
            <person name="Ware D."/>
            <person name="Fulton R.S."/>
            <person name="Stein J.C."/>
            <person name="Wei F."/>
            <person name="Pasternak S."/>
            <person name="Liang C."/>
            <person name="Zhang J."/>
            <person name="Fulton L."/>
            <person name="Graves T.A."/>
            <person name="Minx P."/>
            <person name="Reily A.D."/>
            <person name="Courtney L."/>
            <person name="Kruchowski S.S."/>
            <person name="Tomlinson C."/>
            <person name="Strong C."/>
            <person name="Delehaunty K."/>
            <person name="Fronick C."/>
            <person name="Courtney B."/>
            <person name="Rock S.M."/>
            <person name="Belter E."/>
            <person name="Du F."/>
            <person name="Kim K."/>
            <person name="Abbott R.M."/>
            <person name="Cotton M."/>
            <person name="Levy A."/>
            <person name="Marchetto P."/>
            <person name="Ochoa K."/>
            <person name="Jackson S.M."/>
            <person name="Gillam B."/>
            <person name="Chen W."/>
            <person name="Yan L."/>
            <person name="Higginbotham J."/>
            <person name="Cardenas M."/>
            <person name="Waligorski J."/>
            <person name="Applebaum E."/>
            <person name="Phelps L."/>
            <person name="Falcone J."/>
            <person name="Kanchi K."/>
            <person name="Thane T."/>
            <person name="Scimone A."/>
            <person name="Thane N."/>
            <person name="Henke J."/>
            <person name="Wang T."/>
            <person name="Ruppert J."/>
            <person name="Shah N."/>
            <person name="Rotter K."/>
            <person name="Hodges J."/>
            <person name="Ingenthron E."/>
            <person name="Cordes M."/>
            <person name="Kohlberg S."/>
            <person name="Sgro J."/>
            <person name="Delgado B."/>
            <person name="Mead K."/>
            <person name="Chinwalla A."/>
            <person name="Leonard S."/>
            <person name="Crouse K."/>
            <person name="Collura K."/>
            <person name="Kudrna D."/>
            <person name="Currie J."/>
            <person name="He R."/>
            <person name="Angelova A."/>
            <person name="Rajasekar S."/>
            <person name="Mueller T."/>
            <person name="Lomeli R."/>
            <person name="Scara G."/>
            <person name="Ko A."/>
            <person name="Delaney K."/>
            <person name="Wissotski M."/>
            <person name="Lopez G."/>
            <person name="Campos D."/>
            <person name="Braidotti M."/>
            <person name="Ashley E."/>
            <person name="Golser W."/>
            <person name="Kim H."/>
            <person name="Lee S."/>
            <person name="Lin J."/>
            <person name="Dujmic Z."/>
            <person name="Kim W."/>
            <person name="Talag J."/>
            <person name="Zuccolo A."/>
            <person name="Fan C."/>
            <person name="Sebastian A."/>
            <person name="Kramer M."/>
            <person name="Spiegel L."/>
            <person name="Nascimento L."/>
            <person name="Zutavern T."/>
            <person name="Miller B."/>
            <person name="Ambroise C."/>
            <person name="Muller S."/>
            <person name="Spooner W."/>
            <person name="Narechania A."/>
            <person name="Ren L."/>
            <person name="Wei S."/>
            <person name="Kumari S."/>
            <person name="Faga B."/>
            <person name="Levy M.J."/>
            <person name="McMahan L."/>
            <person name="Van Buren P."/>
            <person name="Vaughn M.W."/>
            <person name="Ying K."/>
            <person name="Yeh C.-T."/>
            <person name="Emrich S.J."/>
            <person name="Jia Y."/>
            <person name="Kalyanaraman A."/>
            <person name="Hsia A.-P."/>
            <person name="Barbazuk W.B."/>
            <person name="Baucom R.S."/>
            <person name="Brutnell T.P."/>
            <person name="Carpita N.C."/>
            <person name="Chaparro C."/>
            <person name="Chia J.-M."/>
            <person name="Deragon J.-M."/>
            <person name="Estill J.C."/>
            <person name="Fu Y."/>
            <person name="Jeddeloh J.A."/>
            <person name="Han Y."/>
            <person name="Lee H."/>
            <person name="Li P."/>
            <person name="Lisch D.R."/>
            <person name="Liu S."/>
            <person name="Liu Z."/>
            <person name="Nagel D.H."/>
            <person name="McCann M.C."/>
            <person name="SanMiguel P."/>
            <person name="Myers A.M."/>
            <person name="Nettleton D."/>
            <person name="Nguyen J."/>
            <person name="Penning B.W."/>
            <person name="Ponnala L."/>
            <person name="Schneider K.L."/>
            <person name="Schwartz D.C."/>
            <person name="Sharma A."/>
            <person name="Soderlund C."/>
            <person name="Springer N.M."/>
            <person name="Sun Q."/>
            <person name="Wang H."/>
            <person name="Waterman M."/>
            <person name="Westerman R."/>
            <person name="Wolfgruber T.K."/>
            <person name="Yang L."/>
            <person name="Yu Y."/>
            <person name="Zhang L."/>
            <person name="Zhou S."/>
            <person name="Zhu Q."/>
            <person name="Bennetzen J.L."/>
            <person name="Dawe R.K."/>
            <person name="Jiang J."/>
            <person name="Jiang N."/>
            <person name="Presting G.G."/>
            <person name="Wessler S.R."/>
            <person name="Aluru S."/>
            <person name="Martienssen R.A."/>
            <person name="Clifton S.W."/>
            <person name="McCombie W.R."/>
            <person name="Wing R.A."/>
            <person name="Wilson R.K."/>
        </authorList>
    </citation>
    <scope>NUCLEOTIDE SEQUENCE [LARGE SCALE GENOMIC DNA]</scope>
    <source>
        <strain evidence="4">cv. B73</strain>
    </source>
</reference>
<feature type="compositionally biased region" description="Basic residues" evidence="1">
    <location>
        <begin position="205"/>
        <end position="225"/>
    </location>
</feature>
<feature type="compositionally biased region" description="Low complexity" evidence="1">
    <location>
        <begin position="135"/>
        <end position="163"/>
    </location>
</feature>
<feature type="compositionally biased region" description="Pro residues" evidence="1">
    <location>
        <begin position="259"/>
        <end position="268"/>
    </location>
</feature>
<evidence type="ECO:0000313" key="4">
    <source>
        <dbReference type="Proteomes" id="UP000007305"/>
    </source>
</evidence>
<organism evidence="3 4">
    <name type="scientific">Zea mays</name>
    <name type="common">Maize</name>
    <dbReference type="NCBI Taxonomy" id="4577"/>
    <lineage>
        <taxon>Eukaryota</taxon>
        <taxon>Viridiplantae</taxon>
        <taxon>Streptophyta</taxon>
        <taxon>Embryophyta</taxon>
        <taxon>Tracheophyta</taxon>
        <taxon>Spermatophyta</taxon>
        <taxon>Magnoliopsida</taxon>
        <taxon>Liliopsida</taxon>
        <taxon>Poales</taxon>
        <taxon>Poaceae</taxon>
        <taxon>PACMAD clade</taxon>
        <taxon>Panicoideae</taxon>
        <taxon>Andropogonodae</taxon>
        <taxon>Andropogoneae</taxon>
        <taxon>Tripsacinae</taxon>
        <taxon>Zea</taxon>
    </lineage>
</organism>
<keyword evidence="2" id="KW-0812">Transmembrane</keyword>
<accession>A0A804PF68</accession>
<evidence type="ECO:0000313" key="3">
    <source>
        <dbReference type="EnsemblPlants" id="Zm00001eb232940_P001"/>
    </source>
</evidence>
<dbReference type="AlphaFoldDB" id="A0A804PF68"/>
<dbReference type="InParanoid" id="A0A804PF68"/>
<evidence type="ECO:0000256" key="2">
    <source>
        <dbReference type="SAM" id="Phobius"/>
    </source>
</evidence>
<dbReference type="Gramene" id="Zm00001eb232940_T001">
    <property type="protein sequence ID" value="Zm00001eb232940_P001"/>
    <property type="gene ID" value="Zm00001eb232940"/>
</dbReference>
<reference evidence="3" key="2">
    <citation type="submission" date="2019-07" db="EMBL/GenBank/DDBJ databases">
        <authorList>
            <person name="Seetharam A."/>
            <person name="Woodhouse M."/>
            <person name="Cannon E."/>
        </authorList>
    </citation>
    <scope>NUCLEOTIDE SEQUENCE [LARGE SCALE GENOMIC DNA]</scope>
    <source>
        <strain evidence="3">cv. B73</strain>
    </source>
</reference>
<gene>
    <name evidence="3" type="primary">LOC103626666</name>
</gene>
<feature type="region of interest" description="Disordered" evidence="1">
    <location>
        <begin position="89"/>
        <end position="123"/>
    </location>
</feature>